<dbReference type="InterPro" id="IPR018683">
    <property type="entry name" value="DUF2169"/>
</dbReference>
<sequence>MRVEKPLALGLMTRPSEFRRRHSLGVAALSFCPMGEEAGLLGEVAMWKFLPEVLPAAQPIDMALPKPAAEFLVTGSAFAPQGRPVRALTVSVRLGAVTKRVGVVGDHHIEDGLPTEPAPFTEMPLGWERAYGGPSCAENPLGRGIAEVPLPGIGFRVALPNIVLPAGSAARGAPHPVNLGAMDIAWPQRTRLAGTHDQRWLEEDFPGFARDVDHRIAMAAQPDQRFAGYLAGDEDYAITHMHPEEPEITGRLPGLLPRILVQRRGATAFEDVPLHLTTVWFFPAWKRLVMVHHGSVPIAEEDGRDITALLMGADRLGEPRSVAAFEAVYAARRDPEKGMIAALDEAALVPAAFLRPDPVLQEMRRRLAEEGVAQRRARARADREHERHRARLIERGIDPDSHGLGQPPPRDPPPALEDIPAAIAARTKEAEERRIEAEAVLARERQAAAARFAAAGGTPPDFAARPSGPPRLDMEDPRARLDARIAGLEAQGLPTEQERRLRDDPQFAQLAADREGIARRSYLTGADMQGPAPRLDATANAALRARLQDGTRNGARLDLCGADLTGMDLAGFDLTEAWLDGADLGGADLTGAVLDQAVLAHARLDGAKLVEASLEGANLGRARFEGADLSRANLRDAVLRNADLRRATLRDAELEGAGLTDALFEGADIGGAHLPGLFVNEGSLAGLRAAGAQLDGAVFIRAGLDGADFSGAALTGAAFIGVAGDGVSFDGARLGQAMFVQDCVLRGASFARAQCGGANFRGTTLDGAVFDGATLDAADLSDCSLHGASFDLVRARGARFTAADLHGAQVTRADLAQASLARADVRAANLSDTSLYEADIARIHADEATRIDRVQRTRTRIHPRREPT</sequence>
<dbReference type="RefSeq" id="WP_170055965.1">
    <property type="nucleotide sequence ID" value="NZ_JABBKX010000009.1"/>
</dbReference>
<gene>
    <name evidence="3" type="ORF">GWK16_21175</name>
</gene>
<dbReference type="SUPFAM" id="SSF141571">
    <property type="entry name" value="Pentapeptide repeat-like"/>
    <property type="match status" value="2"/>
</dbReference>
<feature type="compositionally biased region" description="Pro residues" evidence="1">
    <location>
        <begin position="406"/>
        <end position="415"/>
    </location>
</feature>
<dbReference type="Pfam" id="PF13576">
    <property type="entry name" value="Pentapeptide_3"/>
    <property type="match status" value="1"/>
</dbReference>
<dbReference type="Gene3D" id="2.160.20.80">
    <property type="entry name" value="E3 ubiquitin-protein ligase SopA"/>
    <property type="match status" value="3"/>
</dbReference>
<organism evidence="3 4">
    <name type="scientific">Neoroseomonas marina</name>
    <dbReference type="NCBI Taxonomy" id="1232220"/>
    <lineage>
        <taxon>Bacteria</taxon>
        <taxon>Pseudomonadati</taxon>
        <taxon>Pseudomonadota</taxon>
        <taxon>Alphaproteobacteria</taxon>
        <taxon>Acetobacterales</taxon>
        <taxon>Acetobacteraceae</taxon>
        <taxon>Neoroseomonas</taxon>
    </lineage>
</organism>
<comment type="caution">
    <text evidence="3">The sequence shown here is derived from an EMBL/GenBank/DDBJ whole genome shotgun (WGS) entry which is preliminary data.</text>
</comment>
<keyword evidence="4" id="KW-1185">Reference proteome</keyword>
<dbReference type="PANTHER" id="PTHR14136">
    <property type="entry name" value="BTB_POZ DOMAIN-CONTAINING PROTEIN KCTD9"/>
    <property type="match status" value="1"/>
</dbReference>
<dbReference type="InterPro" id="IPR001646">
    <property type="entry name" value="5peptide_repeat"/>
</dbReference>
<evidence type="ECO:0000256" key="1">
    <source>
        <dbReference type="SAM" id="MobiDB-lite"/>
    </source>
</evidence>
<feature type="region of interest" description="Disordered" evidence="1">
    <location>
        <begin position="452"/>
        <end position="472"/>
    </location>
</feature>
<proteinExistence type="predicted"/>
<evidence type="ECO:0000259" key="2">
    <source>
        <dbReference type="Pfam" id="PF09937"/>
    </source>
</evidence>
<feature type="domain" description="DUF2169" evidence="2">
    <location>
        <begin position="39"/>
        <end position="293"/>
    </location>
</feature>
<dbReference type="PANTHER" id="PTHR14136:SF17">
    <property type="entry name" value="BTB_POZ DOMAIN-CONTAINING PROTEIN KCTD9"/>
    <property type="match status" value="1"/>
</dbReference>
<protein>
    <submittedName>
        <fullName evidence="3">DUF2169 domain-containing protein</fullName>
    </submittedName>
</protein>
<dbReference type="AlphaFoldDB" id="A0A848EGI9"/>
<dbReference type="Pfam" id="PF09937">
    <property type="entry name" value="DUF2169"/>
    <property type="match status" value="1"/>
</dbReference>
<reference evidence="3 4" key="1">
    <citation type="submission" date="2020-03" db="EMBL/GenBank/DDBJ databases">
        <authorList>
            <person name="Sun Q."/>
        </authorList>
    </citation>
    <scope>NUCLEOTIDE SEQUENCE [LARGE SCALE GENOMIC DNA]</scope>
    <source>
        <strain evidence="3 4">JC162</strain>
    </source>
</reference>
<dbReference type="Proteomes" id="UP000548582">
    <property type="component" value="Unassembled WGS sequence"/>
</dbReference>
<evidence type="ECO:0000313" key="3">
    <source>
        <dbReference type="EMBL" id="NMJ43774.1"/>
    </source>
</evidence>
<dbReference type="InterPro" id="IPR051082">
    <property type="entry name" value="Pentapeptide-BTB/POZ_domain"/>
</dbReference>
<feature type="region of interest" description="Disordered" evidence="1">
    <location>
        <begin position="393"/>
        <end position="417"/>
    </location>
</feature>
<evidence type="ECO:0000313" key="4">
    <source>
        <dbReference type="Proteomes" id="UP000548582"/>
    </source>
</evidence>
<name>A0A848EGI9_9PROT</name>
<dbReference type="Pfam" id="PF00805">
    <property type="entry name" value="Pentapeptide"/>
    <property type="match status" value="4"/>
</dbReference>
<accession>A0A848EGI9</accession>
<dbReference type="EMBL" id="JABBKX010000009">
    <property type="protein sequence ID" value="NMJ43774.1"/>
    <property type="molecule type" value="Genomic_DNA"/>
</dbReference>